<comment type="caution">
    <text evidence="2">The sequence shown here is derived from an EMBL/GenBank/DDBJ whole genome shotgun (WGS) entry which is preliminary data.</text>
</comment>
<proteinExistence type="predicted"/>
<dbReference type="EMBL" id="REGN01001301">
    <property type="protein sequence ID" value="RNA35665.1"/>
    <property type="molecule type" value="Genomic_DNA"/>
</dbReference>
<evidence type="ECO:0000313" key="3">
    <source>
        <dbReference type="Proteomes" id="UP000276133"/>
    </source>
</evidence>
<reference evidence="2 3" key="1">
    <citation type="journal article" date="2018" name="Sci. Rep.">
        <title>Genomic signatures of local adaptation to the degree of environmental predictability in rotifers.</title>
        <authorList>
            <person name="Franch-Gras L."/>
            <person name="Hahn C."/>
            <person name="Garcia-Roger E.M."/>
            <person name="Carmona M.J."/>
            <person name="Serra M."/>
            <person name="Gomez A."/>
        </authorList>
    </citation>
    <scope>NUCLEOTIDE SEQUENCE [LARGE SCALE GENOMIC DNA]</scope>
    <source>
        <strain evidence="2">HYR1</strain>
    </source>
</reference>
<evidence type="ECO:0000256" key="1">
    <source>
        <dbReference type="SAM" id="MobiDB-lite"/>
    </source>
</evidence>
<keyword evidence="3" id="KW-1185">Reference proteome</keyword>
<name>A0A3M7SIX4_BRAPC</name>
<gene>
    <name evidence="2" type="ORF">BpHYR1_048465</name>
</gene>
<feature type="region of interest" description="Disordered" evidence="1">
    <location>
        <begin position="107"/>
        <end position="126"/>
    </location>
</feature>
<feature type="compositionally biased region" description="Low complexity" evidence="1">
    <location>
        <begin position="108"/>
        <end position="126"/>
    </location>
</feature>
<dbReference type="Proteomes" id="UP000276133">
    <property type="component" value="Unassembled WGS sequence"/>
</dbReference>
<sequence>EGIELNSVEVQSEQCYQKANTLSNYNQSLVIFKRNSKSEIDKRIKEYEPKTKRNKSRLESLLPKRFGRHGSNKTASTYVSSIYSDVSAGVTGKSDSLNYEEQQSLFTSSSSHLPTRSNSSNSSNNSSIYNYNSKFKYINPNSDYLEPIMPNVKQNLEYFDDPSQKKVKSIIIMKTDKKQSSRKIDKNPYYNDSFI</sequence>
<evidence type="ECO:0000313" key="2">
    <source>
        <dbReference type="EMBL" id="RNA35665.1"/>
    </source>
</evidence>
<dbReference type="AlphaFoldDB" id="A0A3M7SIX4"/>
<protein>
    <submittedName>
        <fullName evidence="2">Uncharacterized protein</fullName>
    </submittedName>
</protein>
<feature type="non-terminal residue" evidence="2">
    <location>
        <position position="1"/>
    </location>
</feature>
<accession>A0A3M7SIX4</accession>
<organism evidence="2 3">
    <name type="scientific">Brachionus plicatilis</name>
    <name type="common">Marine rotifer</name>
    <name type="synonym">Brachionus muelleri</name>
    <dbReference type="NCBI Taxonomy" id="10195"/>
    <lineage>
        <taxon>Eukaryota</taxon>
        <taxon>Metazoa</taxon>
        <taxon>Spiralia</taxon>
        <taxon>Gnathifera</taxon>
        <taxon>Rotifera</taxon>
        <taxon>Eurotatoria</taxon>
        <taxon>Monogononta</taxon>
        <taxon>Pseudotrocha</taxon>
        <taxon>Ploima</taxon>
        <taxon>Brachionidae</taxon>
        <taxon>Brachionus</taxon>
    </lineage>
</organism>